<feature type="domain" description="Tr-type G" evidence="7">
    <location>
        <begin position="406"/>
        <end position="557"/>
    </location>
</feature>
<dbReference type="OrthoDB" id="349133at2759"/>
<keyword evidence="10" id="KW-1185">Reference proteome</keyword>
<reference evidence="9" key="1">
    <citation type="submission" date="2013-10" db="EMBL/GenBank/DDBJ databases">
        <title>Genomic analysis of the causative agents of coccidiosis in chickens.</title>
        <authorList>
            <person name="Reid A.J."/>
            <person name="Blake D."/>
            <person name="Billington K."/>
            <person name="Browne H."/>
            <person name="Dunn M."/>
            <person name="Hung S."/>
            <person name="Kawahara F."/>
            <person name="Miranda-Saavedra D."/>
            <person name="Mourier T."/>
            <person name="Nagra H."/>
            <person name="Otto T.D."/>
            <person name="Rawlings N."/>
            <person name="Sanchez A."/>
            <person name="Sanders M."/>
            <person name="Subramaniam C."/>
            <person name="Tay Y."/>
            <person name="Dear P."/>
            <person name="Doerig C."/>
            <person name="Gruber A."/>
            <person name="Parkinson J."/>
            <person name="Shirley M."/>
            <person name="Wan K.L."/>
            <person name="Berriman M."/>
            <person name="Tomley F."/>
            <person name="Pain A."/>
        </authorList>
    </citation>
    <scope>NUCLEOTIDE SEQUENCE [LARGE SCALE GENOMIC DNA]</scope>
    <source>
        <strain evidence="9">Weybridge</strain>
    </source>
</reference>
<feature type="compositionally biased region" description="Low complexity" evidence="6">
    <location>
        <begin position="877"/>
        <end position="887"/>
    </location>
</feature>
<dbReference type="PANTHER" id="PTHR43381">
    <property type="entry name" value="TRANSLATION INITIATION FACTOR IF-2-RELATED"/>
    <property type="match status" value="1"/>
</dbReference>
<dbReference type="InterPro" id="IPR027417">
    <property type="entry name" value="P-loop_NTPase"/>
</dbReference>
<dbReference type="PANTHER" id="PTHR43381:SF5">
    <property type="entry name" value="TR-TYPE G DOMAIN-CONTAINING PROTEIN"/>
    <property type="match status" value="1"/>
</dbReference>
<dbReference type="InterPro" id="IPR036925">
    <property type="entry name" value="TIF_IF2_dom3_sf"/>
</dbReference>
<dbReference type="SUPFAM" id="SSF52540">
    <property type="entry name" value="P-loop containing nucleoside triphosphate hydrolases"/>
    <property type="match status" value="1"/>
</dbReference>
<feature type="compositionally biased region" description="Low complexity" evidence="6">
    <location>
        <begin position="322"/>
        <end position="339"/>
    </location>
</feature>
<feature type="compositionally biased region" description="Low complexity" evidence="6">
    <location>
        <begin position="642"/>
        <end position="654"/>
    </location>
</feature>
<feature type="domain" description="Translation initiation factor IF- 2" evidence="8">
    <location>
        <begin position="887"/>
        <end position="956"/>
    </location>
</feature>
<dbReference type="OMA" id="QRIGCFQ"/>
<feature type="region of interest" description="Disordered" evidence="6">
    <location>
        <begin position="845"/>
        <end position="891"/>
    </location>
</feature>
<dbReference type="Gene3D" id="3.40.50.10050">
    <property type="entry name" value="Translation initiation factor IF- 2, domain 3"/>
    <property type="match status" value="1"/>
</dbReference>
<feature type="compositionally biased region" description="Low complexity" evidence="6">
    <location>
        <begin position="171"/>
        <end position="182"/>
    </location>
</feature>
<dbReference type="GO" id="GO:0003743">
    <property type="term" value="F:translation initiation factor activity"/>
    <property type="evidence" value="ECO:0007669"/>
    <property type="project" value="UniProtKB-KW"/>
</dbReference>
<keyword evidence="4" id="KW-0648">Protein biosynthesis</keyword>
<evidence type="ECO:0000313" key="10">
    <source>
        <dbReference type="Proteomes" id="UP000030763"/>
    </source>
</evidence>
<dbReference type="Gene3D" id="2.40.30.10">
    <property type="entry name" value="Translation factors"/>
    <property type="match status" value="1"/>
</dbReference>
<proteinExistence type="inferred from homology"/>
<gene>
    <name evidence="9" type="ORF">EMWEY_00028730</name>
</gene>
<feature type="region of interest" description="Disordered" evidence="6">
    <location>
        <begin position="626"/>
        <end position="664"/>
    </location>
</feature>
<evidence type="ECO:0000256" key="2">
    <source>
        <dbReference type="ARBA" id="ARBA00022540"/>
    </source>
</evidence>
<dbReference type="InterPro" id="IPR000795">
    <property type="entry name" value="T_Tr_GTP-bd_dom"/>
</dbReference>
<dbReference type="NCBIfam" id="TIGR00231">
    <property type="entry name" value="small_GTP"/>
    <property type="match status" value="1"/>
</dbReference>
<feature type="region of interest" description="Disordered" evidence="6">
    <location>
        <begin position="78"/>
        <end position="104"/>
    </location>
</feature>
<dbReference type="InterPro" id="IPR005225">
    <property type="entry name" value="Small_GTP-bd"/>
</dbReference>
<dbReference type="SUPFAM" id="SSF50447">
    <property type="entry name" value="Translation proteins"/>
    <property type="match status" value="1"/>
</dbReference>
<keyword evidence="9" id="KW-0251">Elongation factor</keyword>
<dbReference type="InterPro" id="IPR009000">
    <property type="entry name" value="Transl_B-barrel_sf"/>
</dbReference>
<feature type="compositionally biased region" description="Gly residues" evidence="6">
    <location>
        <begin position="216"/>
        <end position="243"/>
    </location>
</feature>
<feature type="region of interest" description="Disordered" evidence="6">
    <location>
        <begin position="967"/>
        <end position="1010"/>
    </location>
</feature>
<keyword evidence="2" id="KW-0396">Initiation factor</keyword>
<dbReference type="GO" id="GO:0005737">
    <property type="term" value="C:cytoplasm"/>
    <property type="evidence" value="ECO:0007669"/>
    <property type="project" value="TreeGrafter"/>
</dbReference>
<dbReference type="SUPFAM" id="SSF52156">
    <property type="entry name" value="Initiation factor IF2/eIF5b, domain 3"/>
    <property type="match status" value="1"/>
</dbReference>
<dbReference type="GO" id="GO:0005525">
    <property type="term" value="F:GTP binding"/>
    <property type="evidence" value="ECO:0007669"/>
    <property type="project" value="UniProtKB-KW"/>
</dbReference>
<evidence type="ECO:0000256" key="6">
    <source>
        <dbReference type="SAM" id="MobiDB-lite"/>
    </source>
</evidence>
<comment type="similarity">
    <text evidence="1">Belongs to the TRAFAC class translation factor GTPase superfamily. Classic translation factor GTPase family. IF-2 subfamily.</text>
</comment>
<evidence type="ECO:0000256" key="5">
    <source>
        <dbReference type="ARBA" id="ARBA00023134"/>
    </source>
</evidence>
<reference evidence="9" key="2">
    <citation type="submission" date="2013-10" db="EMBL/GenBank/DDBJ databases">
        <authorList>
            <person name="Aslett M."/>
        </authorList>
    </citation>
    <scope>NUCLEOTIDE SEQUENCE [LARGE SCALE GENOMIC DNA]</scope>
    <source>
        <strain evidence="9">Weybridge</strain>
    </source>
</reference>
<protein>
    <submittedName>
        <fullName evidence="9">Elongation factor Tu GTP binding domain-containing protein, putative</fullName>
    </submittedName>
</protein>
<dbReference type="Proteomes" id="UP000030763">
    <property type="component" value="Unassembled WGS sequence"/>
</dbReference>
<dbReference type="Pfam" id="PF11987">
    <property type="entry name" value="IF-2"/>
    <property type="match status" value="1"/>
</dbReference>
<name>U6M1X5_EIMMA</name>
<evidence type="ECO:0000256" key="4">
    <source>
        <dbReference type="ARBA" id="ARBA00022917"/>
    </source>
</evidence>
<evidence type="ECO:0000313" key="9">
    <source>
        <dbReference type="EMBL" id="CDJ57048.1"/>
    </source>
</evidence>
<dbReference type="PRINTS" id="PR00315">
    <property type="entry name" value="ELONGATNFCT"/>
</dbReference>
<dbReference type="GeneID" id="25336859"/>
<dbReference type="Gene3D" id="3.40.50.300">
    <property type="entry name" value="P-loop containing nucleotide triphosphate hydrolases"/>
    <property type="match status" value="1"/>
</dbReference>
<feature type="region of interest" description="Disordered" evidence="6">
    <location>
        <begin position="1"/>
        <end position="47"/>
    </location>
</feature>
<dbReference type="AlphaFoldDB" id="U6M1X5"/>
<feature type="region of interest" description="Disordered" evidence="6">
    <location>
        <begin position="742"/>
        <end position="764"/>
    </location>
</feature>
<dbReference type="GO" id="GO:0003924">
    <property type="term" value="F:GTPase activity"/>
    <property type="evidence" value="ECO:0007669"/>
    <property type="project" value="InterPro"/>
</dbReference>
<dbReference type="GO" id="GO:0003746">
    <property type="term" value="F:translation elongation factor activity"/>
    <property type="evidence" value="ECO:0007669"/>
    <property type="project" value="UniProtKB-KW"/>
</dbReference>
<evidence type="ECO:0000256" key="3">
    <source>
        <dbReference type="ARBA" id="ARBA00022741"/>
    </source>
</evidence>
<feature type="compositionally biased region" description="Acidic residues" evidence="6">
    <location>
        <begin position="865"/>
        <end position="876"/>
    </location>
</feature>
<dbReference type="InterPro" id="IPR023115">
    <property type="entry name" value="TIF_IF2_dom3"/>
</dbReference>
<dbReference type="EMBL" id="HG719203">
    <property type="protein sequence ID" value="CDJ57048.1"/>
    <property type="molecule type" value="Genomic_DNA"/>
</dbReference>
<dbReference type="InterPro" id="IPR015760">
    <property type="entry name" value="TIF_IF2"/>
</dbReference>
<dbReference type="RefSeq" id="XP_013333698.1">
    <property type="nucleotide sequence ID" value="XM_013478244.1"/>
</dbReference>
<feature type="region of interest" description="Disordered" evidence="6">
    <location>
        <begin position="160"/>
        <end position="401"/>
    </location>
</feature>
<feature type="compositionally biased region" description="Pro residues" evidence="6">
    <location>
        <begin position="32"/>
        <end position="41"/>
    </location>
</feature>
<keyword evidence="3" id="KW-0547">Nucleotide-binding</keyword>
<evidence type="ECO:0000259" key="7">
    <source>
        <dbReference type="Pfam" id="PF00009"/>
    </source>
</evidence>
<accession>U6M1X5</accession>
<dbReference type="VEuPathDB" id="ToxoDB:EMWEY_00028730"/>
<evidence type="ECO:0000256" key="1">
    <source>
        <dbReference type="ARBA" id="ARBA00007733"/>
    </source>
</evidence>
<organism evidence="9 10">
    <name type="scientific">Eimeria maxima</name>
    <name type="common">Coccidian parasite</name>
    <dbReference type="NCBI Taxonomy" id="5804"/>
    <lineage>
        <taxon>Eukaryota</taxon>
        <taxon>Sar</taxon>
        <taxon>Alveolata</taxon>
        <taxon>Apicomplexa</taxon>
        <taxon>Conoidasida</taxon>
        <taxon>Coccidia</taxon>
        <taxon>Eucoccidiorida</taxon>
        <taxon>Eimeriorina</taxon>
        <taxon>Eimeriidae</taxon>
        <taxon>Eimeria</taxon>
    </lineage>
</organism>
<evidence type="ECO:0000259" key="8">
    <source>
        <dbReference type="Pfam" id="PF11987"/>
    </source>
</evidence>
<keyword evidence="5" id="KW-0342">GTP-binding</keyword>
<dbReference type="Pfam" id="PF00009">
    <property type="entry name" value="GTP_EFTU"/>
    <property type="match status" value="1"/>
</dbReference>
<sequence>MRGGPPYRVSQPRLRNVSQGGPERSFNRAPYRGPPQGPPQGGPSMVPPACTQLKAGLYVQGTCIRVWPRYAMLQLLPQQGPPGAPETTQGSTGAPGAPQGPIGFLHVSGIRRNGGPLAAGELRSFDLTTILSAGASCTVRLLKEPSAETSNRWQLALYLPGAAEPGPPGAPSRGGPLRGPSAEGDTGEVEDPSSGGPQQADYGYGGGPSEEEYPFRGGGPLDGGPFEGTGEDGGVGVLEGLGGSRRRQRSASKGTKGPRSSKKGGAPSRWVARDRDREVEEDFFNEGAPTEDLAALGIFDDTMGGPQQQGPLPHTGQDTPLAAATVAATEETAAATAATAERETAAEPAIAGTSTAASLGPRVGVRSSSKWGPSRRQGTAGGAPKRGAPKGGPPPPEEVQPRPAVVTVLGHVDHGKTTLLAALKHISKMQEINREGGPPGGPPTSSRRLGTNKEALKASKGGPFIIKEAGGITQRIGCFQVLLPASVSASVPSVTFLDTPGHGAFSCMRLRAAKASDVVLLVVAANEGLQQETKHCIQACKDLSMPVVVVITKTDLMGGPGGPQRGGSTWGAPGGGPLKANDFLSGPAGARLLSDLAGEGLLTEPLGGPIQVVAVNAKGYLESWSKGGRGPQGAPTILKGAPEGPLKGPLQGPLEGPPEGPPEGYEDPYGMEKLLECIAIQGEEMSLLSSPYKRGRGVVLESTCSKTKGGSAVILIKEGTIKVGDWLVAGDSICRVKSLRRPEDLPEAKGAPGGAPGGPPTDSTQITAAAVSEAAEVFGFASDSLPSLGEEIRVVNSEAEAKREREETILPVTVRAGSQGPAAAVAAALEGLVAYRVNPACPWVLGTPEGPPGEGAPHGGKRDSEDDEETVGDEGDSSSSSTSSSSSKETRQVKVIKAAAGECTPKDVINCIDEEKRGGILIAFATKVAKDTKRAAEAAGVQLICCDVIYDALHAVQQRLLSPQLFGAPGAPPGAPEGPGGPGVQQNPKGNQARVKQVFPLSNVRPAHTP</sequence>